<protein>
    <submittedName>
        <fullName evidence="1">Uncharacterized protein</fullName>
    </submittedName>
</protein>
<name>X1IZ72_9ZZZZ</name>
<dbReference type="EMBL" id="BARU01025858">
    <property type="protein sequence ID" value="GAH71394.1"/>
    <property type="molecule type" value="Genomic_DNA"/>
</dbReference>
<comment type="caution">
    <text evidence="1">The sequence shown here is derived from an EMBL/GenBank/DDBJ whole genome shotgun (WGS) entry which is preliminary data.</text>
</comment>
<dbReference type="AlphaFoldDB" id="X1IZ72"/>
<accession>X1IZ72</accession>
<gene>
    <name evidence="1" type="ORF">S03H2_41619</name>
</gene>
<evidence type="ECO:0000313" key="1">
    <source>
        <dbReference type="EMBL" id="GAH71394.1"/>
    </source>
</evidence>
<sequence length="58" mass="6467">YIRAILGDVEYDMSALSYRHTADPDTTPHWEQIVDIITGVASNQSAYVDDAIVTQNEP</sequence>
<feature type="non-terminal residue" evidence="1">
    <location>
        <position position="1"/>
    </location>
</feature>
<organism evidence="1">
    <name type="scientific">marine sediment metagenome</name>
    <dbReference type="NCBI Taxonomy" id="412755"/>
    <lineage>
        <taxon>unclassified sequences</taxon>
        <taxon>metagenomes</taxon>
        <taxon>ecological metagenomes</taxon>
    </lineage>
</organism>
<proteinExistence type="predicted"/>
<reference evidence="1" key="1">
    <citation type="journal article" date="2014" name="Front. Microbiol.">
        <title>High frequency of phylogenetically diverse reductive dehalogenase-homologous genes in deep subseafloor sedimentary metagenomes.</title>
        <authorList>
            <person name="Kawai M."/>
            <person name="Futagami T."/>
            <person name="Toyoda A."/>
            <person name="Takaki Y."/>
            <person name="Nishi S."/>
            <person name="Hori S."/>
            <person name="Arai W."/>
            <person name="Tsubouchi T."/>
            <person name="Morono Y."/>
            <person name="Uchiyama I."/>
            <person name="Ito T."/>
            <person name="Fujiyama A."/>
            <person name="Inagaki F."/>
            <person name="Takami H."/>
        </authorList>
    </citation>
    <scope>NUCLEOTIDE SEQUENCE</scope>
    <source>
        <strain evidence="1">Expedition CK06-06</strain>
    </source>
</reference>